<name>A0AAE0CRE0_9ROSI</name>
<dbReference type="Proteomes" id="UP001280121">
    <property type="component" value="Unassembled WGS sequence"/>
</dbReference>
<protein>
    <submittedName>
        <fullName evidence="1">Uncharacterized protein</fullName>
    </submittedName>
</protein>
<evidence type="ECO:0000313" key="2">
    <source>
        <dbReference type="Proteomes" id="UP001280121"/>
    </source>
</evidence>
<proteinExistence type="predicted"/>
<dbReference type="EMBL" id="JANJYI010000002">
    <property type="protein sequence ID" value="KAK2660118.1"/>
    <property type="molecule type" value="Genomic_DNA"/>
</dbReference>
<keyword evidence="2" id="KW-1185">Reference proteome</keyword>
<gene>
    <name evidence="1" type="ORF">Ddye_006651</name>
</gene>
<sequence length="56" mass="6731">MAIELKSEWQEDDIDVDSDEMLSAFQYFKWKWWWRSLLMVTDEEGGEDENNLASGR</sequence>
<dbReference type="AlphaFoldDB" id="A0AAE0CRE0"/>
<reference evidence="1" key="1">
    <citation type="journal article" date="2023" name="Plant J.">
        <title>Genome sequences and population genomics provide insights into the demographic history, inbreeding, and mutation load of two 'living fossil' tree species of Dipteronia.</title>
        <authorList>
            <person name="Feng Y."/>
            <person name="Comes H.P."/>
            <person name="Chen J."/>
            <person name="Zhu S."/>
            <person name="Lu R."/>
            <person name="Zhang X."/>
            <person name="Li P."/>
            <person name="Qiu J."/>
            <person name="Olsen K.M."/>
            <person name="Qiu Y."/>
        </authorList>
    </citation>
    <scope>NUCLEOTIDE SEQUENCE</scope>
    <source>
        <strain evidence="1">KIB01</strain>
    </source>
</reference>
<organism evidence="1 2">
    <name type="scientific">Dipteronia dyeriana</name>
    <dbReference type="NCBI Taxonomy" id="168575"/>
    <lineage>
        <taxon>Eukaryota</taxon>
        <taxon>Viridiplantae</taxon>
        <taxon>Streptophyta</taxon>
        <taxon>Embryophyta</taxon>
        <taxon>Tracheophyta</taxon>
        <taxon>Spermatophyta</taxon>
        <taxon>Magnoliopsida</taxon>
        <taxon>eudicotyledons</taxon>
        <taxon>Gunneridae</taxon>
        <taxon>Pentapetalae</taxon>
        <taxon>rosids</taxon>
        <taxon>malvids</taxon>
        <taxon>Sapindales</taxon>
        <taxon>Sapindaceae</taxon>
        <taxon>Hippocastanoideae</taxon>
        <taxon>Acereae</taxon>
        <taxon>Dipteronia</taxon>
    </lineage>
</organism>
<accession>A0AAE0CRE0</accession>
<evidence type="ECO:0000313" key="1">
    <source>
        <dbReference type="EMBL" id="KAK2660118.1"/>
    </source>
</evidence>
<comment type="caution">
    <text evidence="1">The sequence shown here is derived from an EMBL/GenBank/DDBJ whole genome shotgun (WGS) entry which is preliminary data.</text>
</comment>